<gene>
    <name evidence="1" type="ORF">V5O48_014197</name>
</gene>
<comment type="caution">
    <text evidence="1">The sequence shown here is derived from an EMBL/GenBank/DDBJ whole genome shotgun (WGS) entry which is preliminary data.</text>
</comment>
<proteinExistence type="predicted"/>
<organism evidence="1 2">
    <name type="scientific">Marasmius crinis-equi</name>
    <dbReference type="NCBI Taxonomy" id="585013"/>
    <lineage>
        <taxon>Eukaryota</taxon>
        <taxon>Fungi</taxon>
        <taxon>Dikarya</taxon>
        <taxon>Basidiomycota</taxon>
        <taxon>Agaricomycotina</taxon>
        <taxon>Agaricomycetes</taxon>
        <taxon>Agaricomycetidae</taxon>
        <taxon>Agaricales</taxon>
        <taxon>Marasmiineae</taxon>
        <taxon>Marasmiaceae</taxon>
        <taxon>Marasmius</taxon>
    </lineage>
</organism>
<accession>A0ABR3EXZ5</accession>
<keyword evidence="2" id="KW-1185">Reference proteome</keyword>
<evidence type="ECO:0000313" key="1">
    <source>
        <dbReference type="EMBL" id="KAL0567796.1"/>
    </source>
</evidence>
<dbReference type="Proteomes" id="UP001465976">
    <property type="component" value="Unassembled WGS sequence"/>
</dbReference>
<name>A0ABR3EXZ5_9AGAR</name>
<dbReference type="EMBL" id="JBAHYK010001493">
    <property type="protein sequence ID" value="KAL0567796.1"/>
    <property type="molecule type" value="Genomic_DNA"/>
</dbReference>
<sequence length="96" mass="10594">MSLSQGFSIEPLSAVQAPMEGEAVFVGWGRDNFTDPSNFRFVWIPVNDTGKTTLDSVVQASTDIQGTEKLIYPPEGTVEHKGNMNEQFMHQTLACD</sequence>
<reference evidence="1 2" key="1">
    <citation type="submission" date="2024-02" db="EMBL/GenBank/DDBJ databases">
        <title>A draft genome for the cacao thread blight pathogen Marasmius crinis-equi.</title>
        <authorList>
            <person name="Cohen S.P."/>
            <person name="Baruah I.K."/>
            <person name="Amoako-Attah I."/>
            <person name="Bukari Y."/>
            <person name="Meinhardt L.W."/>
            <person name="Bailey B.A."/>
        </authorList>
    </citation>
    <scope>NUCLEOTIDE SEQUENCE [LARGE SCALE GENOMIC DNA]</scope>
    <source>
        <strain evidence="1 2">GH-76</strain>
    </source>
</reference>
<evidence type="ECO:0000313" key="2">
    <source>
        <dbReference type="Proteomes" id="UP001465976"/>
    </source>
</evidence>
<protein>
    <submittedName>
        <fullName evidence="1">Uncharacterized protein</fullName>
    </submittedName>
</protein>